<keyword evidence="2" id="KW-1185">Reference proteome</keyword>
<reference evidence="1 2" key="1">
    <citation type="journal article" date="2020" name="ISME J.">
        <title>Comparative genomics reveals insights into cyanobacterial evolution and habitat adaptation.</title>
        <authorList>
            <person name="Chen M.Y."/>
            <person name="Teng W.K."/>
            <person name="Zhao L."/>
            <person name="Hu C.X."/>
            <person name="Zhou Y.K."/>
            <person name="Han B.P."/>
            <person name="Song L.R."/>
            <person name="Shu W.S."/>
        </authorList>
    </citation>
    <scope>NUCLEOTIDE SEQUENCE [LARGE SCALE GENOMIC DNA]</scope>
    <source>
        <strain evidence="1 2">FACHB-159</strain>
    </source>
</reference>
<dbReference type="Proteomes" id="UP000637383">
    <property type="component" value="Unassembled WGS sequence"/>
</dbReference>
<evidence type="ECO:0000313" key="2">
    <source>
        <dbReference type="Proteomes" id="UP000637383"/>
    </source>
</evidence>
<dbReference type="EMBL" id="JACJTU010000001">
    <property type="protein sequence ID" value="MBD2732589.1"/>
    <property type="molecule type" value="Genomic_DNA"/>
</dbReference>
<protein>
    <recommendedName>
        <fullName evidence="3">Secreted protein</fullName>
    </recommendedName>
</protein>
<comment type="caution">
    <text evidence="1">The sequence shown here is derived from an EMBL/GenBank/DDBJ whole genome shotgun (WGS) entry which is preliminary data.</text>
</comment>
<accession>A0ABR8JZ17</accession>
<sequence length="61" mass="7000">MAKGWLMLSMCWTMTPEIIALPPKPMRHIWIVCSRERSRSVCSISTMPRIESIALLINSKP</sequence>
<gene>
    <name evidence="1" type="ORF">H6H03_01495</name>
</gene>
<evidence type="ECO:0000313" key="1">
    <source>
        <dbReference type="EMBL" id="MBD2732589.1"/>
    </source>
</evidence>
<proteinExistence type="predicted"/>
<organism evidence="1 2">
    <name type="scientific">Nostoc paludosum FACHB-159</name>
    <dbReference type="NCBI Taxonomy" id="2692908"/>
    <lineage>
        <taxon>Bacteria</taxon>
        <taxon>Bacillati</taxon>
        <taxon>Cyanobacteriota</taxon>
        <taxon>Cyanophyceae</taxon>
        <taxon>Nostocales</taxon>
        <taxon>Nostocaceae</taxon>
        <taxon>Nostoc</taxon>
    </lineage>
</organism>
<name>A0ABR8JZ17_9NOSO</name>
<dbReference type="RefSeq" id="WP_190953299.1">
    <property type="nucleotide sequence ID" value="NZ_JACJTU010000001.1"/>
</dbReference>
<evidence type="ECO:0008006" key="3">
    <source>
        <dbReference type="Google" id="ProtNLM"/>
    </source>
</evidence>